<sequence length="84" mass="9323">MVISLELMDGNTWVSAGLECQNGPPWRSVDMNGAQTRTTRAAVLNVACDGPEGVRPACRANNRTLFDEESKRQKAKNQLLSWFL</sequence>
<evidence type="ECO:0000313" key="1">
    <source>
        <dbReference type="EMBL" id="AVX36918.1"/>
    </source>
</evidence>
<accession>A0ABM6UPW6</accession>
<evidence type="ECO:0000313" key="2">
    <source>
        <dbReference type="Proteomes" id="UP000240908"/>
    </source>
</evidence>
<name>A0ABM6UPW6_9GAMM</name>
<protein>
    <submittedName>
        <fullName evidence="1">Uncharacterized protein</fullName>
    </submittedName>
</protein>
<gene>
    <name evidence="1" type="ORF">DA391_04130</name>
</gene>
<keyword evidence="2" id="KW-1185">Reference proteome</keyword>
<reference evidence="2" key="1">
    <citation type="journal article" date="2018" name="Genome Announc.">
        <title>First complete genome sequence of Yersinia massiliensis.</title>
        <authorList>
            <person name="Thomas M.C."/>
            <person name="Arling V."/>
            <person name="Goji N."/>
            <person name="Janzen T.W."/>
            <person name="Duceppe M.-O."/>
            <person name="Mathews A."/>
            <person name="Carrillo C."/>
            <person name="Amoako K."/>
        </authorList>
    </citation>
    <scope>NUCLEOTIDE SEQUENCE [LARGE SCALE GENOMIC DNA]</scope>
    <source>
        <strain evidence="2">GTA</strain>
    </source>
</reference>
<organism evidence="1 2">
    <name type="scientific">Yersinia massiliensis</name>
    <dbReference type="NCBI Taxonomy" id="419257"/>
    <lineage>
        <taxon>Bacteria</taxon>
        <taxon>Pseudomonadati</taxon>
        <taxon>Pseudomonadota</taxon>
        <taxon>Gammaproteobacteria</taxon>
        <taxon>Enterobacterales</taxon>
        <taxon>Yersiniaceae</taxon>
        <taxon>Yersinia</taxon>
    </lineage>
</organism>
<dbReference type="Proteomes" id="UP000240908">
    <property type="component" value="Chromosome"/>
</dbReference>
<dbReference type="EMBL" id="CP028487">
    <property type="protein sequence ID" value="AVX36918.1"/>
    <property type="molecule type" value="Genomic_DNA"/>
</dbReference>
<proteinExistence type="predicted"/>